<organism evidence="2 3">
    <name type="scientific">Merismopedia glauca CCAP 1448/3</name>
    <dbReference type="NCBI Taxonomy" id="1296344"/>
    <lineage>
        <taxon>Bacteria</taxon>
        <taxon>Bacillati</taxon>
        <taxon>Cyanobacteriota</taxon>
        <taxon>Cyanophyceae</taxon>
        <taxon>Synechococcales</taxon>
        <taxon>Merismopediaceae</taxon>
        <taxon>Merismopedia</taxon>
    </lineage>
</organism>
<reference evidence="2 3" key="2">
    <citation type="submission" date="2018-03" db="EMBL/GenBank/DDBJ databases">
        <title>The ancient ancestry and fast evolution of plastids.</title>
        <authorList>
            <person name="Moore K.R."/>
            <person name="Magnabosco C."/>
            <person name="Momper L."/>
            <person name="Gold D.A."/>
            <person name="Bosak T."/>
            <person name="Fournier G.P."/>
        </authorList>
    </citation>
    <scope>NUCLEOTIDE SEQUENCE [LARGE SCALE GENOMIC DNA]</scope>
    <source>
        <strain evidence="2 3">CCAP 1448/3</strain>
    </source>
</reference>
<dbReference type="OrthoDB" id="514124at2"/>
<evidence type="ECO:0000313" key="2">
    <source>
        <dbReference type="EMBL" id="PSB01215.1"/>
    </source>
</evidence>
<gene>
    <name evidence="2" type="ORF">C7B64_19550</name>
</gene>
<proteinExistence type="predicted"/>
<feature type="domain" description="STAS" evidence="1">
    <location>
        <begin position="1"/>
        <end position="108"/>
    </location>
</feature>
<accession>A0A2T1BYV3</accession>
<dbReference type="RefSeq" id="WP_106290505.1">
    <property type="nucleotide sequence ID" value="NZ_CAWNTC010000156.1"/>
</dbReference>
<protein>
    <submittedName>
        <fullName evidence="2">Anti-anti-sigma factor</fullName>
    </submittedName>
</protein>
<dbReference type="AlphaFoldDB" id="A0A2T1BYV3"/>
<comment type="caution">
    <text evidence="2">The sequence shown here is derived from an EMBL/GenBank/DDBJ whole genome shotgun (WGS) entry which is preliminary data.</text>
</comment>
<dbReference type="GO" id="GO:0043856">
    <property type="term" value="F:anti-sigma factor antagonist activity"/>
    <property type="evidence" value="ECO:0007669"/>
    <property type="project" value="TreeGrafter"/>
</dbReference>
<reference evidence="2 3" key="1">
    <citation type="submission" date="2018-02" db="EMBL/GenBank/DDBJ databases">
        <authorList>
            <person name="Cohen D.B."/>
            <person name="Kent A.D."/>
        </authorList>
    </citation>
    <scope>NUCLEOTIDE SEQUENCE [LARGE SCALE GENOMIC DNA]</scope>
    <source>
        <strain evidence="2 3">CCAP 1448/3</strain>
    </source>
</reference>
<dbReference type="EMBL" id="PVWJ01000123">
    <property type="protein sequence ID" value="PSB01215.1"/>
    <property type="molecule type" value="Genomic_DNA"/>
</dbReference>
<evidence type="ECO:0000313" key="3">
    <source>
        <dbReference type="Proteomes" id="UP000238762"/>
    </source>
</evidence>
<dbReference type="InterPro" id="IPR036513">
    <property type="entry name" value="STAS_dom_sf"/>
</dbReference>
<evidence type="ECO:0000259" key="1">
    <source>
        <dbReference type="PROSITE" id="PS50801"/>
    </source>
</evidence>
<dbReference type="PANTHER" id="PTHR33495">
    <property type="entry name" value="ANTI-SIGMA FACTOR ANTAGONIST TM_1081-RELATED-RELATED"/>
    <property type="match status" value="1"/>
</dbReference>
<name>A0A2T1BYV3_9CYAN</name>
<sequence>MMVEPELKIISPENSINASNCQEFQHELLEEISTSTTPVVVVDMKGVDCVDSAGLMAFVSGMNLSRTLGKRLIICDIAPLVRIVFELTQLDGAFEIFENYEDVKAAIA</sequence>
<dbReference type="InterPro" id="IPR002645">
    <property type="entry name" value="STAS_dom"/>
</dbReference>
<dbReference type="Gene3D" id="3.30.750.24">
    <property type="entry name" value="STAS domain"/>
    <property type="match status" value="1"/>
</dbReference>
<dbReference type="Pfam" id="PF01740">
    <property type="entry name" value="STAS"/>
    <property type="match status" value="1"/>
</dbReference>
<dbReference type="Proteomes" id="UP000238762">
    <property type="component" value="Unassembled WGS sequence"/>
</dbReference>
<dbReference type="SUPFAM" id="SSF52091">
    <property type="entry name" value="SpoIIaa-like"/>
    <property type="match status" value="1"/>
</dbReference>
<dbReference type="PROSITE" id="PS50801">
    <property type="entry name" value="STAS"/>
    <property type="match status" value="1"/>
</dbReference>
<dbReference type="PANTHER" id="PTHR33495:SF2">
    <property type="entry name" value="ANTI-SIGMA FACTOR ANTAGONIST TM_1081-RELATED"/>
    <property type="match status" value="1"/>
</dbReference>
<dbReference type="CDD" id="cd07043">
    <property type="entry name" value="STAS_anti-anti-sigma_factors"/>
    <property type="match status" value="1"/>
</dbReference>
<keyword evidence="3" id="KW-1185">Reference proteome</keyword>